<dbReference type="AlphaFoldDB" id="A0A3B1BRB9"/>
<gene>
    <name evidence="2" type="ORF">MNBD_GAMMA26-2147</name>
</gene>
<sequence length="141" mass="15940">MSKIVVVDTSVIISSLIGVRGPSREILRRCLKGEYNPLISNALFQELEDVSQRSRVRKKCPLSDAEIGDLLNAFYGACHWIPIYYLWRPNITDEADNFLIELGLAGNATHIITNNISDLRNPELSFPELTILKPEQMLRGE</sequence>
<dbReference type="Pfam" id="PF13470">
    <property type="entry name" value="PIN_3"/>
    <property type="match status" value="1"/>
</dbReference>
<dbReference type="InterPro" id="IPR002850">
    <property type="entry name" value="PIN_toxin-like"/>
</dbReference>
<dbReference type="SUPFAM" id="SSF88723">
    <property type="entry name" value="PIN domain-like"/>
    <property type="match status" value="1"/>
</dbReference>
<evidence type="ECO:0000313" key="2">
    <source>
        <dbReference type="EMBL" id="VAX08865.1"/>
    </source>
</evidence>
<dbReference type="InterPro" id="IPR002716">
    <property type="entry name" value="PIN_dom"/>
</dbReference>
<dbReference type="EMBL" id="UOFX01000044">
    <property type="protein sequence ID" value="VAX08865.1"/>
    <property type="molecule type" value="Genomic_DNA"/>
</dbReference>
<feature type="domain" description="PIN" evidence="1">
    <location>
        <begin position="5"/>
        <end position="116"/>
    </location>
</feature>
<proteinExistence type="predicted"/>
<dbReference type="PANTHER" id="PTHR34610">
    <property type="entry name" value="SSL7007 PROTEIN"/>
    <property type="match status" value="1"/>
</dbReference>
<evidence type="ECO:0000259" key="1">
    <source>
        <dbReference type="Pfam" id="PF13470"/>
    </source>
</evidence>
<name>A0A3B1BRB9_9ZZZZ</name>
<accession>A0A3B1BRB9</accession>
<dbReference type="NCBIfam" id="TIGR00305">
    <property type="entry name" value="putative toxin-antitoxin system toxin component, PIN family"/>
    <property type="match status" value="1"/>
</dbReference>
<dbReference type="PANTHER" id="PTHR34610:SF3">
    <property type="entry name" value="SSL7007 PROTEIN"/>
    <property type="match status" value="1"/>
</dbReference>
<dbReference type="InterPro" id="IPR029060">
    <property type="entry name" value="PIN-like_dom_sf"/>
</dbReference>
<reference evidence="2" key="1">
    <citation type="submission" date="2018-06" db="EMBL/GenBank/DDBJ databases">
        <authorList>
            <person name="Zhirakovskaya E."/>
        </authorList>
    </citation>
    <scope>NUCLEOTIDE SEQUENCE</scope>
</reference>
<protein>
    <recommendedName>
        <fullName evidence="1">PIN domain-containing protein</fullName>
    </recommendedName>
</protein>
<organism evidence="2">
    <name type="scientific">hydrothermal vent metagenome</name>
    <dbReference type="NCBI Taxonomy" id="652676"/>
    <lineage>
        <taxon>unclassified sequences</taxon>
        <taxon>metagenomes</taxon>
        <taxon>ecological metagenomes</taxon>
    </lineage>
</organism>